<feature type="coiled-coil region" evidence="1">
    <location>
        <begin position="52"/>
        <end position="79"/>
    </location>
</feature>
<dbReference type="AlphaFoldDB" id="A0A6C0CAJ0"/>
<evidence type="ECO:0000313" key="2">
    <source>
        <dbReference type="EMBL" id="QHT01353.1"/>
    </source>
</evidence>
<evidence type="ECO:0000256" key="1">
    <source>
        <dbReference type="SAM" id="Coils"/>
    </source>
</evidence>
<accession>A0A6C0CAJ0</accession>
<protein>
    <submittedName>
        <fullName evidence="2">Uncharacterized protein</fullName>
    </submittedName>
</protein>
<name>A0A6C0CAJ0_9ZZZZ</name>
<proteinExistence type="predicted"/>
<organism evidence="2">
    <name type="scientific">viral metagenome</name>
    <dbReference type="NCBI Taxonomy" id="1070528"/>
    <lineage>
        <taxon>unclassified sequences</taxon>
        <taxon>metagenomes</taxon>
        <taxon>organismal metagenomes</taxon>
    </lineage>
</organism>
<sequence>MSKFKKYYDDPEYRERYLTQQREKITCVGCGAVVSKGSYVIHLKSEKHINNLRENDEDKQKIEEDRAEIERVINKKIRAIKRKKQSDEDRINRRIKELINMR</sequence>
<dbReference type="EMBL" id="MN739370">
    <property type="protein sequence ID" value="QHT01353.1"/>
    <property type="molecule type" value="Genomic_DNA"/>
</dbReference>
<keyword evidence="1" id="KW-0175">Coiled coil</keyword>
<reference evidence="2" key="1">
    <citation type="journal article" date="2020" name="Nature">
        <title>Giant virus diversity and host interactions through global metagenomics.</title>
        <authorList>
            <person name="Schulz F."/>
            <person name="Roux S."/>
            <person name="Paez-Espino D."/>
            <person name="Jungbluth S."/>
            <person name="Walsh D.A."/>
            <person name="Denef V.J."/>
            <person name="McMahon K.D."/>
            <person name="Konstantinidis K.T."/>
            <person name="Eloe-Fadrosh E.A."/>
            <person name="Kyrpides N.C."/>
            <person name="Woyke T."/>
        </authorList>
    </citation>
    <scope>NUCLEOTIDE SEQUENCE</scope>
    <source>
        <strain evidence="2">GVMAG-M-3300020192-26</strain>
    </source>
</reference>